<feature type="compositionally biased region" description="Acidic residues" evidence="1">
    <location>
        <begin position="47"/>
        <end position="58"/>
    </location>
</feature>
<sequence>NKSYILSITYWEKPQYNNGEPISLKNSSESNDSNNQTSSAETNSSEISEDEYESSDDK</sequence>
<reference evidence="2" key="1">
    <citation type="submission" date="2021-06" db="EMBL/GenBank/DDBJ databases">
        <authorList>
            <person name="Kallberg Y."/>
            <person name="Tangrot J."/>
            <person name="Rosling A."/>
        </authorList>
    </citation>
    <scope>NUCLEOTIDE SEQUENCE</scope>
    <source>
        <strain evidence="2">IN212</strain>
    </source>
</reference>
<evidence type="ECO:0000256" key="1">
    <source>
        <dbReference type="SAM" id="MobiDB-lite"/>
    </source>
</evidence>
<protein>
    <submittedName>
        <fullName evidence="2">6450_t:CDS:1</fullName>
    </submittedName>
</protein>
<dbReference type="AlphaFoldDB" id="A0A9N9HXT1"/>
<evidence type="ECO:0000313" key="3">
    <source>
        <dbReference type="Proteomes" id="UP000789396"/>
    </source>
</evidence>
<proteinExistence type="predicted"/>
<feature type="non-terminal residue" evidence="2">
    <location>
        <position position="1"/>
    </location>
</feature>
<comment type="caution">
    <text evidence="2">The sequence shown here is derived from an EMBL/GenBank/DDBJ whole genome shotgun (WGS) entry which is preliminary data.</text>
</comment>
<accession>A0A9N9HXT1</accession>
<keyword evidence="3" id="KW-1185">Reference proteome</keyword>
<organism evidence="2 3">
    <name type="scientific">Racocetra fulgida</name>
    <dbReference type="NCBI Taxonomy" id="60492"/>
    <lineage>
        <taxon>Eukaryota</taxon>
        <taxon>Fungi</taxon>
        <taxon>Fungi incertae sedis</taxon>
        <taxon>Mucoromycota</taxon>
        <taxon>Glomeromycotina</taxon>
        <taxon>Glomeromycetes</taxon>
        <taxon>Diversisporales</taxon>
        <taxon>Gigasporaceae</taxon>
        <taxon>Racocetra</taxon>
    </lineage>
</organism>
<gene>
    <name evidence="2" type="ORF">RFULGI_LOCUS10855</name>
</gene>
<evidence type="ECO:0000313" key="2">
    <source>
        <dbReference type="EMBL" id="CAG8711158.1"/>
    </source>
</evidence>
<feature type="compositionally biased region" description="Polar residues" evidence="1">
    <location>
        <begin position="15"/>
        <end position="43"/>
    </location>
</feature>
<name>A0A9N9HXT1_9GLOM</name>
<dbReference type="EMBL" id="CAJVPZ010022314">
    <property type="protein sequence ID" value="CAG8711158.1"/>
    <property type="molecule type" value="Genomic_DNA"/>
</dbReference>
<dbReference type="Proteomes" id="UP000789396">
    <property type="component" value="Unassembled WGS sequence"/>
</dbReference>
<feature type="region of interest" description="Disordered" evidence="1">
    <location>
        <begin position="13"/>
        <end position="58"/>
    </location>
</feature>